<feature type="chain" id="PRO_5043674056" evidence="2">
    <location>
        <begin position="18"/>
        <end position="501"/>
    </location>
</feature>
<keyword evidence="4" id="KW-1185">Reference proteome</keyword>
<dbReference type="EMBL" id="OZ034824">
    <property type="protein sequence ID" value="CAL1673187.1"/>
    <property type="molecule type" value="Genomic_DNA"/>
</dbReference>
<proteinExistence type="predicted"/>
<evidence type="ECO:0000313" key="4">
    <source>
        <dbReference type="Proteomes" id="UP001497644"/>
    </source>
</evidence>
<feature type="region of interest" description="Disordered" evidence="1">
    <location>
        <begin position="26"/>
        <end position="49"/>
    </location>
</feature>
<feature type="signal peptide" evidence="2">
    <location>
        <begin position="1"/>
        <end position="17"/>
    </location>
</feature>
<dbReference type="Proteomes" id="UP001497644">
    <property type="component" value="Chromosome 1"/>
</dbReference>
<feature type="compositionally biased region" description="Basic and acidic residues" evidence="1">
    <location>
        <begin position="26"/>
        <end position="38"/>
    </location>
</feature>
<dbReference type="AlphaFoldDB" id="A0AAV2MZX5"/>
<gene>
    <name evidence="3" type="ORF">LPLAT_LOCUS135</name>
</gene>
<accession>A0AAV2MZX5</accession>
<evidence type="ECO:0000256" key="1">
    <source>
        <dbReference type="SAM" id="MobiDB-lite"/>
    </source>
</evidence>
<sequence length="501" mass="54928">MKLLLITSVVCFAAALAAPADKQKREILPGDPRYGTDYHHHHHHHEHDNDVQISKAAGGYVGSFTVPEETEGHSLQAQPLSSYGPPNYNPGKPLGPDYVTSSNSDKNSAVQVPATSYGIPDTQINNNYVEPAVEDSQSSAIVKTDLNTDYQAPSVEAPISSYVAEHEEHPQTSYTSSAETTIQEQPQVEPVHVEKAIPEVHHEVHHVQPAVHKEIVSVPQVKSHVPVENQGAQHLSVSSLPSYTSSISSFPNYFYSSYPSYSSYSSYPSYPSYSNIPVKTVDHRVHVQVPQPYPVPVTKHVTYPVPVPHAVDVPKPYYVRVAQPVQVTVNRPYAVEVPRPVPYPVPQYVRTNIPIVQQQHIATLDATKASPFEGFIENAQSTFQNVIGNLPSLPQNPFENFLQNNPFQNFELPSFPSLPSFSPQVTQTPAPATGNNVQAATNVDSVAIDNPVLKKTAQSVVTHHHQTQSAYKPTTTCAGCSVSSTHINSKHVQPTDNGYNY</sequence>
<name>A0AAV2MZX5_9HYME</name>
<keyword evidence="2" id="KW-0732">Signal</keyword>
<feature type="region of interest" description="Disordered" evidence="1">
    <location>
        <begin position="63"/>
        <end position="106"/>
    </location>
</feature>
<organism evidence="3 4">
    <name type="scientific">Lasius platythorax</name>
    <dbReference type="NCBI Taxonomy" id="488582"/>
    <lineage>
        <taxon>Eukaryota</taxon>
        <taxon>Metazoa</taxon>
        <taxon>Ecdysozoa</taxon>
        <taxon>Arthropoda</taxon>
        <taxon>Hexapoda</taxon>
        <taxon>Insecta</taxon>
        <taxon>Pterygota</taxon>
        <taxon>Neoptera</taxon>
        <taxon>Endopterygota</taxon>
        <taxon>Hymenoptera</taxon>
        <taxon>Apocrita</taxon>
        <taxon>Aculeata</taxon>
        <taxon>Formicoidea</taxon>
        <taxon>Formicidae</taxon>
        <taxon>Formicinae</taxon>
        <taxon>Lasius</taxon>
        <taxon>Lasius</taxon>
    </lineage>
</organism>
<protein>
    <submittedName>
        <fullName evidence="3">Uncharacterized protein</fullName>
    </submittedName>
</protein>
<reference evidence="3 4" key="1">
    <citation type="submission" date="2024-04" db="EMBL/GenBank/DDBJ databases">
        <authorList>
            <consortium name="Molecular Ecology Group"/>
        </authorList>
    </citation>
    <scope>NUCLEOTIDE SEQUENCE [LARGE SCALE GENOMIC DNA]</scope>
</reference>
<evidence type="ECO:0000313" key="3">
    <source>
        <dbReference type="EMBL" id="CAL1673187.1"/>
    </source>
</evidence>
<evidence type="ECO:0000256" key="2">
    <source>
        <dbReference type="SAM" id="SignalP"/>
    </source>
</evidence>